<dbReference type="Proteomes" id="UP000570361">
    <property type="component" value="Unassembled WGS sequence"/>
</dbReference>
<evidence type="ECO:0000313" key="6">
    <source>
        <dbReference type="Proteomes" id="UP000570361"/>
    </source>
</evidence>
<dbReference type="GO" id="GO:0003677">
    <property type="term" value="F:DNA binding"/>
    <property type="evidence" value="ECO:0007669"/>
    <property type="project" value="UniProtKB-KW"/>
</dbReference>
<dbReference type="InterPro" id="IPR001845">
    <property type="entry name" value="HTH_ArsR_DNA-bd_dom"/>
</dbReference>
<dbReference type="GO" id="GO:0003700">
    <property type="term" value="F:DNA-binding transcription factor activity"/>
    <property type="evidence" value="ECO:0007669"/>
    <property type="project" value="InterPro"/>
</dbReference>
<keyword evidence="3" id="KW-0804">Transcription</keyword>
<dbReference type="RefSeq" id="WP_183604621.1">
    <property type="nucleotide sequence ID" value="NZ_JACHXK010000036.1"/>
</dbReference>
<dbReference type="Gene3D" id="1.10.10.10">
    <property type="entry name" value="Winged helix-like DNA-binding domain superfamily/Winged helix DNA-binding domain"/>
    <property type="match status" value="1"/>
</dbReference>
<keyword evidence="6" id="KW-1185">Reference proteome</keyword>
<dbReference type="SMART" id="SM00418">
    <property type="entry name" value="HTH_ARSR"/>
    <property type="match status" value="1"/>
</dbReference>
<dbReference type="PANTHER" id="PTHR33154">
    <property type="entry name" value="TRANSCRIPTIONAL REGULATOR, ARSR FAMILY"/>
    <property type="match status" value="1"/>
</dbReference>
<evidence type="ECO:0000259" key="4">
    <source>
        <dbReference type="PROSITE" id="PS50987"/>
    </source>
</evidence>
<organism evidence="5 6">
    <name type="scientific">Paenibacillus phyllosphaerae</name>
    <dbReference type="NCBI Taxonomy" id="274593"/>
    <lineage>
        <taxon>Bacteria</taxon>
        <taxon>Bacillati</taxon>
        <taxon>Bacillota</taxon>
        <taxon>Bacilli</taxon>
        <taxon>Bacillales</taxon>
        <taxon>Paenibacillaceae</taxon>
        <taxon>Paenibacillus</taxon>
    </lineage>
</organism>
<evidence type="ECO:0000256" key="2">
    <source>
        <dbReference type="ARBA" id="ARBA00023125"/>
    </source>
</evidence>
<comment type="caution">
    <text evidence="5">The sequence shown here is derived from an EMBL/GenBank/DDBJ whole genome shotgun (WGS) entry which is preliminary data.</text>
</comment>
<dbReference type="InterPro" id="IPR036390">
    <property type="entry name" value="WH_DNA-bd_sf"/>
</dbReference>
<dbReference type="AlphaFoldDB" id="A0A7W5B552"/>
<dbReference type="Pfam" id="PF01022">
    <property type="entry name" value="HTH_5"/>
    <property type="match status" value="1"/>
</dbReference>
<dbReference type="InterPro" id="IPR011991">
    <property type="entry name" value="ArsR-like_HTH"/>
</dbReference>
<gene>
    <name evidence="5" type="ORF">FHS18_006711</name>
</gene>
<evidence type="ECO:0000313" key="5">
    <source>
        <dbReference type="EMBL" id="MBB3114589.1"/>
    </source>
</evidence>
<dbReference type="PROSITE" id="PS50987">
    <property type="entry name" value="HTH_ARSR_2"/>
    <property type="match status" value="1"/>
</dbReference>
<dbReference type="CDD" id="cd00090">
    <property type="entry name" value="HTH_ARSR"/>
    <property type="match status" value="1"/>
</dbReference>
<dbReference type="PANTHER" id="PTHR33154:SF18">
    <property type="entry name" value="ARSENICAL RESISTANCE OPERON REPRESSOR"/>
    <property type="match status" value="1"/>
</dbReference>
<dbReference type="EMBL" id="JACHXK010000036">
    <property type="protein sequence ID" value="MBB3114589.1"/>
    <property type="molecule type" value="Genomic_DNA"/>
</dbReference>
<protein>
    <submittedName>
        <fullName evidence="5">DNA-binding transcriptional ArsR family regulator</fullName>
    </submittedName>
</protein>
<keyword evidence="2 5" id="KW-0238">DNA-binding</keyword>
<feature type="domain" description="HTH arsR-type" evidence="4">
    <location>
        <begin position="274"/>
        <end position="366"/>
    </location>
</feature>
<sequence length="366" mass="42636">MNSISQQPTVSSLMHFHYNEPLEFISALAMAGKKDHMMEFARELRIAPDEHVFGLVDGSISRLSAHMKRELACFFGQSMYYERLDGLLFRICYEAKELRTAQEWLDVYREQSPAALTGWFIDAVYASAGVQWRGEFELSQAMEEWDRLERLVAASPLADRDIQLELLEYVRFPEEFKLRTMHLLEAFHQYGFEPMREELRSHGEAGAARYERLFAADPEAAFRAIARADPSLVTKRTKVHISYISQIRADMHRIADPALPDWMVLGAGNDQLDQQREEKETVEKFLKVIADKRRLDMIEMLKERRHYAGELAQLMGLTPAAIHYHTNLLLDLDLIRITKADSRIYYELDLARLEAMMEQTRRMLLR</sequence>
<reference evidence="5 6" key="1">
    <citation type="submission" date="2020-08" db="EMBL/GenBank/DDBJ databases">
        <title>Genomic Encyclopedia of Type Strains, Phase III (KMG-III): the genomes of soil and plant-associated and newly described type strains.</title>
        <authorList>
            <person name="Whitman W."/>
        </authorList>
    </citation>
    <scope>NUCLEOTIDE SEQUENCE [LARGE SCALE GENOMIC DNA]</scope>
    <source>
        <strain evidence="5 6">CECT 5862</strain>
    </source>
</reference>
<evidence type="ECO:0000256" key="3">
    <source>
        <dbReference type="ARBA" id="ARBA00023163"/>
    </source>
</evidence>
<evidence type="ECO:0000256" key="1">
    <source>
        <dbReference type="ARBA" id="ARBA00023015"/>
    </source>
</evidence>
<name>A0A7W5B552_9BACL</name>
<accession>A0A7W5B552</accession>
<dbReference type="InterPro" id="IPR051081">
    <property type="entry name" value="HTH_MetalResp_TranReg"/>
</dbReference>
<dbReference type="InterPro" id="IPR036388">
    <property type="entry name" value="WH-like_DNA-bd_sf"/>
</dbReference>
<proteinExistence type="predicted"/>
<dbReference type="SUPFAM" id="SSF46785">
    <property type="entry name" value="Winged helix' DNA-binding domain"/>
    <property type="match status" value="1"/>
</dbReference>
<keyword evidence="1" id="KW-0805">Transcription regulation</keyword>